<dbReference type="Pfam" id="PF01613">
    <property type="entry name" value="Flavin_Reduct"/>
    <property type="match status" value="1"/>
</dbReference>
<comment type="similarity">
    <text evidence="1">Belongs to the non-flavoprotein flavin reductase family.</text>
</comment>
<dbReference type="RefSeq" id="WP_273703555.1">
    <property type="nucleotide sequence ID" value="NZ_JDSS02000024.1"/>
</dbReference>
<dbReference type="AlphaFoldDB" id="A0A084XZU7"/>
<dbReference type="PANTHER" id="PTHR30466">
    <property type="entry name" value="FLAVIN REDUCTASE"/>
    <property type="match status" value="1"/>
</dbReference>
<evidence type="ECO:0000256" key="2">
    <source>
        <dbReference type="ARBA" id="ARBA00023002"/>
    </source>
</evidence>
<dbReference type="InterPro" id="IPR002563">
    <property type="entry name" value="Flavin_Rdtase-like_dom"/>
</dbReference>
<dbReference type="Gene3D" id="2.30.110.10">
    <property type="entry name" value="Electron Transport, Fmn-binding Protein, Chain A"/>
    <property type="match status" value="1"/>
</dbReference>
<evidence type="ECO:0000313" key="4">
    <source>
        <dbReference type="EMBL" id="KFB67991.1"/>
    </source>
</evidence>
<dbReference type="GO" id="GO:0036382">
    <property type="term" value="F:flavin reductase (NADH) activity"/>
    <property type="evidence" value="ECO:0007669"/>
    <property type="project" value="UniProtKB-EC"/>
</dbReference>
<evidence type="ECO:0000259" key="3">
    <source>
        <dbReference type="SMART" id="SM00903"/>
    </source>
</evidence>
<keyword evidence="2 4" id="KW-0560">Oxidoreductase</keyword>
<dbReference type="InterPro" id="IPR050268">
    <property type="entry name" value="NADH-dep_flavin_reductase"/>
</dbReference>
<dbReference type="EC" id="1.5.1.36" evidence="4"/>
<name>A0A084XZU7_9PROT</name>
<feature type="domain" description="Flavin reductase like" evidence="3">
    <location>
        <begin position="42"/>
        <end position="186"/>
    </location>
</feature>
<dbReference type="GO" id="GO:0010181">
    <property type="term" value="F:FMN binding"/>
    <property type="evidence" value="ECO:0007669"/>
    <property type="project" value="InterPro"/>
</dbReference>
<gene>
    <name evidence="4" type="ORF">CAPSK01_002583</name>
</gene>
<sequence length="193" mass="20718">MRTPLGSSPDGLKAAVVDFPDSDIRPAQAAKDLVCRDFRDALGSFATGVTVLTTLATDGTPIGLTISSFNAVSLDPPLILWSLACDSPRLAAFRHAGHYAVNVLAADQEAISNCFASRDEGRFDALVFTPGLAGVPLLEGCAAWFECGHEAHYPGGDHLIFLGRVQRFTRGQATDPLIFHAGRYRHLHSDSKR</sequence>
<protein>
    <submittedName>
        <fullName evidence="4">p-hydroxyphenylacetate 3-hydroxylase, reductase component</fullName>
        <ecNumber evidence="4">1.5.1.36</ecNumber>
    </submittedName>
</protein>
<organism evidence="4 5">
    <name type="scientific">Candidatus Accumulibacter vicinus</name>
    <dbReference type="NCBI Taxonomy" id="2954382"/>
    <lineage>
        <taxon>Bacteria</taxon>
        <taxon>Pseudomonadati</taxon>
        <taxon>Pseudomonadota</taxon>
        <taxon>Betaproteobacteria</taxon>
        <taxon>Candidatus Accumulibacter</taxon>
    </lineage>
</organism>
<comment type="caution">
    <text evidence="4">The sequence shown here is derived from an EMBL/GenBank/DDBJ whole genome shotgun (WGS) entry which is preliminary data.</text>
</comment>
<dbReference type="PANTHER" id="PTHR30466:SF11">
    <property type="entry name" value="FLAVIN-DEPENDENT MONOOXYGENASE, REDUCTASE SUBUNIT HSAB"/>
    <property type="match status" value="1"/>
</dbReference>
<dbReference type="Proteomes" id="UP000019812">
    <property type="component" value="Unassembled WGS sequence"/>
</dbReference>
<evidence type="ECO:0000256" key="1">
    <source>
        <dbReference type="ARBA" id="ARBA00008898"/>
    </source>
</evidence>
<proteinExistence type="inferred from homology"/>
<reference evidence="4 5" key="1">
    <citation type="submission" date="2014-07" db="EMBL/GenBank/DDBJ databases">
        <title>Expanding our view of genomic diversity in Candidatus Accumulibacter clades.</title>
        <authorList>
            <person name="Skennerton C.T."/>
            <person name="Barr J.J."/>
            <person name="Slater F.R."/>
            <person name="Bond P.L."/>
            <person name="Tyson G.W."/>
        </authorList>
    </citation>
    <scope>NUCLEOTIDE SEQUENCE [LARGE SCALE GENOMIC DNA]</scope>
    <source>
        <strain evidence="5">SK-01</strain>
    </source>
</reference>
<dbReference type="SUPFAM" id="SSF50475">
    <property type="entry name" value="FMN-binding split barrel"/>
    <property type="match status" value="1"/>
</dbReference>
<evidence type="ECO:0000313" key="5">
    <source>
        <dbReference type="Proteomes" id="UP000019812"/>
    </source>
</evidence>
<dbReference type="InterPro" id="IPR012349">
    <property type="entry name" value="Split_barrel_FMN-bd"/>
</dbReference>
<dbReference type="EMBL" id="JDSS02000024">
    <property type="protein sequence ID" value="KFB67991.1"/>
    <property type="molecule type" value="Genomic_DNA"/>
</dbReference>
<accession>A0A084XZU7</accession>
<dbReference type="STRING" id="1457154.CAPSK01_002583"/>
<dbReference type="SMART" id="SM00903">
    <property type="entry name" value="Flavin_Reduct"/>
    <property type="match status" value="1"/>
</dbReference>
<dbReference type="GO" id="GO:0042602">
    <property type="term" value="F:riboflavin reductase (NADPH) activity"/>
    <property type="evidence" value="ECO:0007669"/>
    <property type="project" value="TreeGrafter"/>
</dbReference>